<name>A0A559SWM3_9HYPH</name>
<gene>
    <name evidence="1" type="ORF">BCL32_7180</name>
</gene>
<accession>A0A559SWM3</accession>
<sequence length="93" mass="10036">MAAVGIVGIPVMSSSARHCKRQFSQYGAGHRLPPILHLRPRVVKVHEQMSVEAAAAARQTFSNESSPLIYSALGPGKCGFFFFIHAGLSDLNI</sequence>
<evidence type="ECO:0000313" key="2">
    <source>
        <dbReference type="Proteomes" id="UP000319824"/>
    </source>
</evidence>
<protein>
    <submittedName>
        <fullName evidence="1">Uncharacterized protein</fullName>
    </submittedName>
</protein>
<evidence type="ECO:0000313" key="1">
    <source>
        <dbReference type="EMBL" id="TVZ66760.1"/>
    </source>
</evidence>
<reference evidence="1 2" key="1">
    <citation type="submission" date="2019-06" db="EMBL/GenBank/DDBJ databases">
        <title>Pac Bio to generate improved reference genome sequences for organisms with transposon mutant libraries (support for FEBA project).</title>
        <authorList>
            <person name="Blow M."/>
        </authorList>
    </citation>
    <scope>NUCLEOTIDE SEQUENCE [LARGE SCALE GENOMIC DNA]</scope>
    <source>
        <strain evidence="1 2">USDA 1844</strain>
    </source>
</reference>
<dbReference type="EMBL" id="VISO01000003">
    <property type="protein sequence ID" value="TVZ66760.1"/>
    <property type="molecule type" value="Genomic_DNA"/>
</dbReference>
<dbReference type="AlphaFoldDB" id="A0A559SWM3"/>
<dbReference type="Proteomes" id="UP000319824">
    <property type="component" value="Unassembled WGS sequence"/>
</dbReference>
<organism evidence="1 2">
    <name type="scientific">Rhizobium mongolense USDA 1844</name>
    <dbReference type="NCBI Taxonomy" id="1079460"/>
    <lineage>
        <taxon>Bacteria</taxon>
        <taxon>Pseudomonadati</taxon>
        <taxon>Pseudomonadota</taxon>
        <taxon>Alphaproteobacteria</taxon>
        <taxon>Hyphomicrobiales</taxon>
        <taxon>Rhizobiaceae</taxon>
        <taxon>Rhizobium/Agrobacterium group</taxon>
        <taxon>Rhizobium</taxon>
    </lineage>
</organism>
<comment type="caution">
    <text evidence="1">The sequence shown here is derived from an EMBL/GenBank/DDBJ whole genome shotgun (WGS) entry which is preliminary data.</text>
</comment>
<proteinExistence type="predicted"/>